<evidence type="ECO:0000259" key="8">
    <source>
        <dbReference type="Pfam" id="PF18158"/>
    </source>
</evidence>
<dbReference type="Gene3D" id="6.10.250.600">
    <property type="match status" value="1"/>
</dbReference>
<dbReference type="InterPro" id="IPR009100">
    <property type="entry name" value="AcylCoA_DH/oxidase_NM_dom_sf"/>
</dbReference>
<reference evidence="9 10" key="1">
    <citation type="submission" date="2015-05" db="EMBL/GenBank/DDBJ databases">
        <title>Genome sequencing and analysis of members of genus Stenotrophomonas.</title>
        <authorList>
            <person name="Patil P.P."/>
            <person name="Midha S."/>
            <person name="Patil P.B."/>
        </authorList>
    </citation>
    <scope>NUCLEOTIDE SEQUENCE [LARGE SCALE GENOMIC DNA]</scope>
    <source>
        <strain evidence="9 10">JCM 16244</strain>
    </source>
</reference>
<feature type="domain" description="Acyl-CoA dehydrogenase/oxidase C-terminal" evidence="6">
    <location>
        <begin position="285"/>
        <end position="440"/>
    </location>
</feature>
<evidence type="ECO:0000259" key="6">
    <source>
        <dbReference type="Pfam" id="PF00441"/>
    </source>
</evidence>
<dbReference type="PATRIC" id="fig|659018.3.peg.10"/>
<dbReference type="GO" id="GO:0003995">
    <property type="term" value="F:acyl-CoA dehydrogenase activity"/>
    <property type="evidence" value="ECO:0007669"/>
    <property type="project" value="TreeGrafter"/>
</dbReference>
<dbReference type="RefSeq" id="WP_057639198.1">
    <property type="nucleotide sequence ID" value="NZ_LDJP01000001.1"/>
</dbReference>
<proteinExistence type="inferred from homology"/>
<feature type="domain" description="Adaptive response protein AidB N-terminal" evidence="8">
    <location>
        <begin position="13"/>
        <end position="165"/>
    </location>
</feature>
<protein>
    <submittedName>
        <fullName evidence="9">Acyl-CoA dehydrogenase</fullName>
    </submittedName>
</protein>
<dbReference type="Pfam" id="PF02770">
    <property type="entry name" value="Acyl-CoA_dh_M"/>
    <property type="match status" value="1"/>
</dbReference>
<evidence type="ECO:0000313" key="10">
    <source>
        <dbReference type="Proteomes" id="UP000050940"/>
    </source>
</evidence>
<dbReference type="PANTHER" id="PTHR42707:SF3">
    <property type="entry name" value="ACYL-COA DEHYDROGENASE AIDB-RELATED"/>
    <property type="match status" value="1"/>
</dbReference>
<evidence type="ECO:0000256" key="3">
    <source>
        <dbReference type="ARBA" id="ARBA00022827"/>
    </source>
</evidence>
<keyword evidence="4" id="KW-0560">Oxidoreductase</keyword>
<organism evidence="9 10">
    <name type="scientific">Stenotrophomonas daejeonensis</name>
    <dbReference type="NCBI Taxonomy" id="659018"/>
    <lineage>
        <taxon>Bacteria</taxon>
        <taxon>Pseudomonadati</taxon>
        <taxon>Pseudomonadota</taxon>
        <taxon>Gammaproteobacteria</taxon>
        <taxon>Lysobacterales</taxon>
        <taxon>Lysobacteraceae</taxon>
        <taxon>Stenotrophomonas</taxon>
    </lineage>
</organism>
<dbReference type="EMBL" id="LDJP01000001">
    <property type="protein sequence ID" value="KRG88406.1"/>
    <property type="molecule type" value="Genomic_DNA"/>
</dbReference>
<dbReference type="InterPro" id="IPR009075">
    <property type="entry name" value="AcylCo_DH/oxidase_C"/>
</dbReference>
<comment type="caution">
    <text evidence="9">The sequence shown here is derived from an EMBL/GenBank/DDBJ whole genome shotgun (WGS) entry which is preliminary data.</text>
</comment>
<evidence type="ECO:0000256" key="5">
    <source>
        <dbReference type="SAM" id="MobiDB-lite"/>
    </source>
</evidence>
<keyword evidence="2 4" id="KW-0285">Flavoprotein</keyword>
<dbReference type="OrthoDB" id="9771038at2"/>
<dbReference type="STRING" id="659018.ABB34_00050"/>
<evidence type="ECO:0000256" key="1">
    <source>
        <dbReference type="ARBA" id="ARBA00009347"/>
    </source>
</evidence>
<dbReference type="InterPro" id="IPR052904">
    <property type="entry name" value="Acyl-CoA_dehydrogenase-like"/>
</dbReference>
<evidence type="ECO:0000313" key="9">
    <source>
        <dbReference type="EMBL" id="KRG88406.1"/>
    </source>
</evidence>
<keyword evidence="3 4" id="KW-0274">FAD</keyword>
<dbReference type="SUPFAM" id="SSF56645">
    <property type="entry name" value="Acyl-CoA dehydrogenase NM domain-like"/>
    <property type="match status" value="1"/>
</dbReference>
<dbReference type="InterPro" id="IPR036250">
    <property type="entry name" value="AcylCo_DH-like_C"/>
</dbReference>
<dbReference type="InterPro" id="IPR006091">
    <property type="entry name" value="Acyl-CoA_Oxase/DH_mid-dom"/>
</dbReference>
<dbReference type="Pfam" id="PF00441">
    <property type="entry name" value="Acyl-CoA_dh_1"/>
    <property type="match status" value="1"/>
</dbReference>
<evidence type="ECO:0000259" key="7">
    <source>
        <dbReference type="Pfam" id="PF02770"/>
    </source>
</evidence>
<dbReference type="Pfam" id="PF18158">
    <property type="entry name" value="AidB_N"/>
    <property type="match status" value="1"/>
</dbReference>
<dbReference type="Gene3D" id="2.40.110.20">
    <property type="match status" value="1"/>
</dbReference>
<comment type="similarity">
    <text evidence="1 4">Belongs to the acyl-CoA dehydrogenase family.</text>
</comment>
<evidence type="ECO:0000256" key="2">
    <source>
        <dbReference type="ARBA" id="ARBA00022630"/>
    </source>
</evidence>
<dbReference type="Gene3D" id="1.20.140.10">
    <property type="entry name" value="Butyryl-CoA Dehydrogenase, subunit A, domain 3"/>
    <property type="match status" value="1"/>
</dbReference>
<evidence type="ECO:0000256" key="4">
    <source>
        <dbReference type="RuleBase" id="RU362125"/>
    </source>
</evidence>
<dbReference type="PANTHER" id="PTHR42707">
    <property type="entry name" value="ACYL-COA DEHYDROGENASE"/>
    <property type="match status" value="1"/>
</dbReference>
<dbReference type="AlphaFoldDB" id="A0A0R0E3E0"/>
<sequence length="544" mass="58157">MKQATFTTHDVHNQPPPPGPFDLWKDDAGLREAVAREGGDTFAAHLAGYGALAGGELLHLADDAHRDRPRLKTHDAYGRRLDRVEFNAAWHGVMGKAIAHGVAALSWAQPQPGAHVARAALSYLHYQAEPGSSCPLTMTHAAVPVLRQAPALHEWADKASAFDYDGRDLPLAHKRGATLGMGMTEKQGGSDVRANTTRAMPLAADGEYLLVGHKWFFSAPMSDAFLVLAQAPGGLSCFLLPRWQPDGAKNALRLMRLKDKLGDWSNASSEVEFENAWAYRVGAEGRGVATILEMVMLTRLDCMLGSAGLMRMALRQALHHARHRSAFGKPLLGQPLMRSVLADLALESEAATALALRVAGAVDRAPHDAHEAALARIATAIGKYWICKRAPGLVNEAQECLGGIGYIEDTLLPRLYRQAPLNSIWEGCGNIQCLDVLRALAREPATGIALRHELQAAAGIDARFDAALHAGMALLETSTDEAGARALVERLALLLQGAALLRGGHPLARDWCGARLGDARAATYGALPAGIDADAALARAYLPG</sequence>
<gene>
    <name evidence="9" type="ORF">ABB34_00050</name>
</gene>
<keyword evidence="10" id="KW-1185">Reference proteome</keyword>
<comment type="cofactor">
    <cofactor evidence="4">
        <name>FAD</name>
        <dbReference type="ChEBI" id="CHEBI:57692"/>
    </cofactor>
</comment>
<name>A0A0R0E3E0_9GAMM</name>
<dbReference type="Proteomes" id="UP000050940">
    <property type="component" value="Unassembled WGS sequence"/>
</dbReference>
<feature type="domain" description="Acyl-CoA oxidase/dehydrogenase middle" evidence="7">
    <location>
        <begin position="181"/>
        <end position="275"/>
    </location>
</feature>
<feature type="region of interest" description="Disordered" evidence="5">
    <location>
        <begin position="1"/>
        <end position="21"/>
    </location>
</feature>
<dbReference type="SUPFAM" id="SSF47203">
    <property type="entry name" value="Acyl-CoA dehydrogenase C-terminal domain-like"/>
    <property type="match status" value="1"/>
</dbReference>
<dbReference type="InterPro" id="IPR041504">
    <property type="entry name" value="AidB_N"/>
</dbReference>
<accession>A0A0R0E3E0</accession>